<name>A0A6H2C142_DOLFA</name>
<dbReference type="InterPro" id="IPR011335">
    <property type="entry name" value="Restrct_endonuc-II-like"/>
</dbReference>
<dbReference type="KEGG" id="dfs:HGD76_14650"/>
<accession>A0A6H2C142</accession>
<protein>
    <submittedName>
        <fullName evidence="2">Uma2 family endonuclease</fullName>
    </submittedName>
</protein>
<keyword evidence="2" id="KW-0255">Endonuclease</keyword>
<dbReference type="PANTHER" id="PTHR35400:SF1">
    <property type="entry name" value="SLR1083 PROTEIN"/>
    <property type="match status" value="1"/>
</dbReference>
<keyword evidence="2" id="KW-0378">Hydrolase</keyword>
<organism evidence="2 3">
    <name type="scientific">Dolichospermum flos-aquae CCAP 1403/13F</name>
    <dbReference type="NCBI Taxonomy" id="315271"/>
    <lineage>
        <taxon>Bacteria</taxon>
        <taxon>Bacillati</taxon>
        <taxon>Cyanobacteriota</taxon>
        <taxon>Cyanophyceae</taxon>
        <taxon>Nostocales</taxon>
        <taxon>Aphanizomenonaceae</taxon>
        <taxon>Dolichospermum</taxon>
    </lineage>
</organism>
<dbReference type="GO" id="GO:0004519">
    <property type="term" value="F:endonuclease activity"/>
    <property type="evidence" value="ECO:0007669"/>
    <property type="project" value="UniProtKB-KW"/>
</dbReference>
<dbReference type="AlphaFoldDB" id="A0A6H2C142"/>
<dbReference type="Gene3D" id="3.90.1570.10">
    <property type="entry name" value="tt1808, chain A"/>
    <property type="match status" value="1"/>
</dbReference>
<dbReference type="InterPro" id="IPR012296">
    <property type="entry name" value="Nuclease_put_TT1808"/>
</dbReference>
<proteinExistence type="predicted"/>
<dbReference type="SUPFAM" id="SSF52980">
    <property type="entry name" value="Restriction endonuclease-like"/>
    <property type="match status" value="1"/>
</dbReference>
<dbReference type="Proteomes" id="UP000502433">
    <property type="component" value="Chromosome"/>
</dbReference>
<reference evidence="2 3" key="1">
    <citation type="submission" date="2020-04" db="EMBL/GenBank/DDBJ databases">
        <title>Genome-Wide Identification of 5-Methylcytosine Sites in Bacterial Genomes By High-Throughput Sequencing of MspJI Restriction Fragments.</title>
        <authorList>
            <person name="Wu V."/>
        </authorList>
    </citation>
    <scope>NUCLEOTIDE SEQUENCE [LARGE SCALE GENOMIC DNA]</scope>
    <source>
        <strain evidence="2 3">CCAP 1403/13f</strain>
    </source>
</reference>
<gene>
    <name evidence="2" type="ORF">HGD76_14650</name>
</gene>
<dbReference type="EMBL" id="CP051206">
    <property type="protein sequence ID" value="QJB45227.1"/>
    <property type="molecule type" value="Genomic_DNA"/>
</dbReference>
<evidence type="ECO:0000259" key="1">
    <source>
        <dbReference type="Pfam" id="PF05685"/>
    </source>
</evidence>
<dbReference type="CDD" id="cd06260">
    <property type="entry name" value="DUF820-like"/>
    <property type="match status" value="1"/>
</dbReference>
<dbReference type="InterPro" id="IPR008538">
    <property type="entry name" value="Uma2"/>
</dbReference>
<dbReference type="RefSeq" id="WP_168633034.1">
    <property type="nucleotide sequence ID" value="NZ_CP051206.1"/>
</dbReference>
<dbReference type="Pfam" id="PF05685">
    <property type="entry name" value="Uma2"/>
    <property type="match status" value="1"/>
</dbReference>
<reference evidence="2 3" key="2">
    <citation type="submission" date="2020-04" db="EMBL/GenBank/DDBJ databases">
        <authorList>
            <person name="Fomenkov A."/>
            <person name="Anton B.P."/>
            <person name="Roberts R.J."/>
        </authorList>
    </citation>
    <scope>NUCLEOTIDE SEQUENCE [LARGE SCALE GENOMIC DNA]</scope>
    <source>
        <strain evidence="2 3">CCAP 1403/13f</strain>
    </source>
</reference>
<evidence type="ECO:0000313" key="3">
    <source>
        <dbReference type="Proteomes" id="UP000502433"/>
    </source>
</evidence>
<evidence type="ECO:0000313" key="2">
    <source>
        <dbReference type="EMBL" id="QJB45227.1"/>
    </source>
</evidence>
<feature type="domain" description="Putative restriction endonuclease" evidence="1">
    <location>
        <begin position="20"/>
        <end position="194"/>
    </location>
</feature>
<sequence>MIITEVSTQLLTNTWITATWDEYIQVTENYAHQKAKGYYHNGKMRIEMPPIGNDHASDHSIIIFAVNLFATMKGIKFNSKDNCTYRKIGFQEVQPDVSYYIAEKANAIPYGTSIVNLDIYPIPDLVIEVASSSLADDQGEKRLMYEDLGVAEYWVLDVQNVQVIPFMIENGGSKRIGESQVLPGLQISLLNEALRKTRQMDHSQVCAWLLSQFQHI</sequence>
<dbReference type="PANTHER" id="PTHR35400">
    <property type="entry name" value="SLR1083 PROTEIN"/>
    <property type="match status" value="1"/>
</dbReference>
<keyword evidence="2" id="KW-0540">Nuclease</keyword>